<protein>
    <submittedName>
        <fullName evidence="1">Redoxin domain-containing protein</fullName>
    </submittedName>
</protein>
<evidence type="ECO:0000313" key="2">
    <source>
        <dbReference type="Proteomes" id="UP000486297"/>
    </source>
</evidence>
<accession>A0A5Q3S646</accession>
<gene>
    <name evidence="1" type="ORF">GJU80_04365</name>
</gene>
<dbReference type="InterPro" id="IPR036249">
    <property type="entry name" value="Thioredoxin-like_sf"/>
</dbReference>
<dbReference type="AlphaFoldDB" id="A0A5Q3S646"/>
<dbReference type="InterPro" id="IPR050553">
    <property type="entry name" value="Thioredoxin_ResA/DsbE_sf"/>
</dbReference>
<keyword evidence="2" id="KW-1185">Reference proteome</keyword>
<dbReference type="PROSITE" id="PS51352">
    <property type="entry name" value="THIOREDOXIN_2"/>
    <property type="match status" value="1"/>
</dbReference>
<proteinExistence type="predicted"/>
<name>A0A5Q3S646_9NEIS</name>
<sequence length="169" mass="19244">MSRTLLSYLKSFLQAALIFALISIAIDWWRKPNQPIAFAEQNLITLNQNHTSLNQLSQDRVAIVYFWGTWCGICKYTSPTVEKLHQNHIPVISIALKSGDDTALQQYLNQNQLSFPTVNDSDGLIAQQWDINVTPTIVFVKKGQMLHATTGISSYWGLRLRMLISNLMY</sequence>
<dbReference type="EMBL" id="WJXO01000001">
    <property type="protein sequence ID" value="MRN37744.1"/>
    <property type="molecule type" value="Genomic_DNA"/>
</dbReference>
<dbReference type="RefSeq" id="WP_095502329.1">
    <property type="nucleotide sequence ID" value="NZ_CP046027.1"/>
</dbReference>
<dbReference type="Proteomes" id="UP000486297">
    <property type="component" value="Unassembled WGS sequence"/>
</dbReference>
<dbReference type="InterPro" id="IPR013766">
    <property type="entry name" value="Thioredoxin_domain"/>
</dbReference>
<dbReference type="SUPFAM" id="SSF52833">
    <property type="entry name" value="Thioredoxin-like"/>
    <property type="match status" value="1"/>
</dbReference>
<comment type="caution">
    <text evidence="1">The sequence shown here is derived from an EMBL/GenBank/DDBJ whole genome shotgun (WGS) entry which is preliminary data.</text>
</comment>
<organism evidence="1 2">
    <name type="scientific">Neisseria brasiliensis</name>
    <dbReference type="NCBI Taxonomy" id="2666100"/>
    <lineage>
        <taxon>Bacteria</taxon>
        <taxon>Pseudomonadati</taxon>
        <taxon>Pseudomonadota</taxon>
        <taxon>Betaproteobacteria</taxon>
        <taxon>Neisseriales</taxon>
        <taxon>Neisseriaceae</taxon>
        <taxon>Neisseria</taxon>
    </lineage>
</organism>
<dbReference type="Gene3D" id="3.40.30.10">
    <property type="entry name" value="Glutaredoxin"/>
    <property type="match status" value="1"/>
</dbReference>
<dbReference type="InterPro" id="IPR000866">
    <property type="entry name" value="AhpC/TSA"/>
</dbReference>
<dbReference type="PANTHER" id="PTHR42852">
    <property type="entry name" value="THIOL:DISULFIDE INTERCHANGE PROTEIN DSBE"/>
    <property type="match status" value="1"/>
</dbReference>
<dbReference type="GO" id="GO:0016209">
    <property type="term" value="F:antioxidant activity"/>
    <property type="evidence" value="ECO:0007669"/>
    <property type="project" value="InterPro"/>
</dbReference>
<dbReference type="Pfam" id="PF00578">
    <property type="entry name" value="AhpC-TSA"/>
    <property type="match status" value="1"/>
</dbReference>
<evidence type="ECO:0000313" key="1">
    <source>
        <dbReference type="EMBL" id="MRN37744.1"/>
    </source>
</evidence>
<dbReference type="GO" id="GO:0016491">
    <property type="term" value="F:oxidoreductase activity"/>
    <property type="evidence" value="ECO:0007669"/>
    <property type="project" value="InterPro"/>
</dbReference>
<dbReference type="CDD" id="cd03011">
    <property type="entry name" value="TlpA_like_ScsD_MtbDsbE"/>
    <property type="match status" value="1"/>
</dbReference>
<reference evidence="1" key="1">
    <citation type="journal article" name="Emerg. Infect. Dis.">
        <title>Two cases of a newly characterized neisseria species.</title>
        <authorList>
            <person name="Mustapha M."/>
            <person name="Lemos A.P.S."/>
            <person name="Harrison L.H."/>
            <person name="Vantyne D."/>
            <person name="Sacchi C.T."/>
        </authorList>
    </citation>
    <scope>NUCLEOTIDE SEQUENCE</scope>
    <source>
        <strain evidence="1">N.95.16</strain>
    </source>
</reference>
<dbReference type="PANTHER" id="PTHR42852:SF17">
    <property type="entry name" value="THIOREDOXIN-LIKE PROTEIN HI_1115"/>
    <property type="match status" value="1"/>
</dbReference>